<evidence type="ECO:0000313" key="2">
    <source>
        <dbReference type="Proteomes" id="UP000789702"/>
    </source>
</evidence>
<organism evidence="1 2">
    <name type="scientific">Dentiscutata heterogama</name>
    <dbReference type="NCBI Taxonomy" id="1316150"/>
    <lineage>
        <taxon>Eukaryota</taxon>
        <taxon>Fungi</taxon>
        <taxon>Fungi incertae sedis</taxon>
        <taxon>Mucoromycota</taxon>
        <taxon>Glomeromycotina</taxon>
        <taxon>Glomeromycetes</taxon>
        <taxon>Diversisporales</taxon>
        <taxon>Gigasporaceae</taxon>
        <taxon>Dentiscutata</taxon>
    </lineage>
</organism>
<name>A0ACA9L995_9GLOM</name>
<dbReference type="EMBL" id="CAJVPU010003414">
    <property type="protein sequence ID" value="CAG8517695.1"/>
    <property type="molecule type" value="Genomic_DNA"/>
</dbReference>
<dbReference type="Proteomes" id="UP000789702">
    <property type="component" value="Unassembled WGS sequence"/>
</dbReference>
<proteinExistence type="predicted"/>
<evidence type="ECO:0000313" key="1">
    <source>
        <dbReference type="EMBL" id="CAG8517695.1"/>
    </source>
</evidence>
<comment type="caution">
    <text evidence="1">The sequence shown here is derived from an EMBL/GenBank/DDBJ whole genome shotgun (WGS) entry which is preliminary data.</text>
</comment>
<keyword evidence="2" id="KW-1185">Reference proteome</keyword>
<gene>
    <name evidence="1" type="ORF">DHETER_LOCUS3760</name>
</gene>
<protein>
    <submittedName>
        <fullName evidence="1">11813_t:CDS:1</fullName>
    </submittedName>
</protein>
<accession>A0ACA9L995</accession>
<reference evidence="1" key="1">
    <citation type="submission" date="2021-06" db="EMBL/GenBank/DDBJ databases">
        <authorList>
            <person name="Kallberg Y."/>
            <person name="Tangrot J."/>
            <person name="Rosling A."/>
        </authorList>
    </citation>
    <scope>NUCLEOTIDE SEQUENCE</scope>
    <source>
        <strain evidence="1">IL203A</strain>
    </source>
</reference>
<sequence>MRKYFNNENDGPQQESNNTSEDEPTFVDTLEIFDETNFDITWNLEDQFGIFENFTMMAMFIWAVKYIISKTAYHDLIQILLHPQFNKNYLITNLQTLKKYQEKLPLIQIQSYKVPINP</sequence>